<proteinExistence type="predicted"/>
<accession>A0A3P7NT83</accession>
<evidence type="ECO:0000313" key="3">
    <source>
        <dbReference type="Proteomes" id="UP000281553"/>
    </source>
</evidence>
<reference evidence="2 3" key="1">
    <citation type="submission" date="2018-11" db="EMBL/GenBank/DDBJ databases">
        <authorList>
            <consortium name="Pathogen Informatics"/>
        </authorList>
    </citation>
    <scope>NUCLEOTIDE SEQUENCE [LARGE SCALE GENOMIC DNA]</scope>
</reference>
<protein>
    <submittedName>
        <fullName evidence="2">Uncharacterized protein</fullName>
    </submittedName>
</protein>
<sequence>MPLVPIQRANFYQFLSSITARASAEDPPVSVPSSTKTLAGSRTASQSKLQQISSSLGNLFAWGKRSRRRVGGYSSQDNVAVADAAENEVADREVDGTSVHDNNEDPVVFSLSNNADAEGGAGPSAVAESETDHARHSTNLMEGYSNLHAQTRATTGYTRLANGRPLSVVAESSQASQASDSRRQGPIIGGIPYLGPSATTISSPHRVTPLADSGMRGSARGPPADRPPSNTPDGKYRPSLPFDNSLFSTFP</sequence>
<keyword evidence="3" id="KW-1185">Reference proteome</keyword>
<feature type="region of interest" description="Disordered" evidence="1">
    <location>
        <begin position="171"/>
        <end position="251"/>
    </location>
</feature>
<organism evidence="2 3">
    <name type="scientific">Dibothriocephalus latus</name>
    <name type="common">Fish tapeworm</name>
    <name type="synonym">Diphyllobothrium latum</name>
    <dbReference type="NCBI Taxonomy" id="60516"/>
    <lineage>
        <taxon>Eukaryota</taxon>
        <taxon>Metazoa</taxon>
        <taxon>Spiralia</taxon>
        <taxon>Lophotrochozoa</taxon>
        <taxon>Platyhelminthes</taxon>
        <taxon>Cestoda</taxon>
        <taxon>Eucestoda</taxon>
        <taxon>Diphyllobothriidea</taxon>
        <taxon>Diphyllobothriidae</taxon>
        <taxon>Dibothriocephalus</taxon>
    </lineage>
</organism>
<feature type="compositionally biased region" description="Low complexity" evidence="1">
    <location>
        <begin position="171"/>
        <end position="196"/>
    </location>
</feature>
<name>A0A3P7NT83_DIBLA</name>
<gene>
    <name evidence="2" type="ORF">DILT_LOCUS18276</name>
</gene>
<dbReference type="EMBL" id="UYRU01098953">
    <property type="protein sequence ID" value="VDN40543.1"/>
    <property type="molecule type" value="Genomic_DNA"/>
</dbReference>
<dbReference type="Proteomes" id="UP000281553">
    <property type="component" value="Unassembled WGS sequence"/>
</dbReference>
<dbReference type="AlphaFoldDB" id="A0A3P7NT83"/>
<evidence type="ECO:0000313" key="2">
    <source>
        <dbReference type="EMBL" id="VDN40543.1"/>
    </source>
</evidence>
<feature type="compositionally biased region" description="Polar residues" evidence="1">
    <location>
        <begin position="31"/>
        <end position="44"/>
    </location>
</feature>
<evidence type="ECO:0000256" key="1">
    <source>
        <dbReference type="SAM" id="MobiDB-lite"/>
    </source>
</evidence>
<feature type="region of interest" description="Disordered" evidence="1">
    <location>
        <begin position="23"/>
        <end position="46"/>
    </location>
</feature>